<name>A0A183D9K5_9BILA</name>
<protein>
    <submittedName>
        <fullName evidence="1">Movement protein</fullName>
    </submittedName>
</protein>
<accession>A0A183D9K5</accession>
<evidence type="ECO:0000313" key="1">
    <source>
        <dbReference type="WBParaSite" id="GPUH_0000540301-mRNA-1"/>
    </source>
</evidence>
<sequence>LDKSEEHDSVHVPAWRSASTSLATSRNGSSADVRSTIFSARGSRATSENGFAPA</sequence>
<proteinExistence type="predicted"/>
<dbReference type="AlphaFoldDB" id="A0A183D9K5"/>
<organism evidence="1">
    <name type="scientific">Gongylonema pulchrum</name>
    <dbReference type="NCBI Taxonomy" id="637853"/>
    <lineage>
        <taxon>Eukaryota</taxon>
        <taxon>Metazoa</taxon>
        <taxon>Ecdysozoa</taxon>
        <taxon>Nematoda</taxon>
        <taxon>Chromadorea</taxon>
        <taxon>Rhabditida</taxon>
        <taxon>Spirurina</taxon>
        <taxon>Spiruromorpha</taxon>
        <taxon>Spiruroidea</taxon>
        <taxon>Gongylonematidae</taxon>
        <taxon>Gongylonema</taxon>
    </lineage>
</organism>
<dbReference type="WBParaSite" id="GPUH_0000540301-mRNA-1">
    <property type="protein sequence ID" value="GPUH_0000540301-mRNA-1"/>
    <property type="gene ID" value="GPUH_0000540301"/>
</dbReference>
<reference evidence="1" key="1">
    <citation type="submission" date="2016-06" db="UniProtKB">
        <authorList>
            <consortium name="WormBaseParasite"/>
        </authorList>
    </citation>
    <scope>IDENTIFICATION</scope>
</reference>